<dbReference type="OrthoDB" id="128308at2759"/>
<feature type="compositionally biased region" description="Low complexity" evidence="8">
    <location>
        <begin position="941"/>
        <end position="952"/>
    </location>
</feature>
<feature type="compositionally biased region" description="Polar residues" evidence="8">
    <location>
        <begin position="152"/>
        <end position="170"/>
    </location>
</feature>
<dbReference type="Pfam" id="PF14474">
    <property type="entry name" value="RTC4"/>
    <property type="match status" value="1"/>
</dbReference>
<evidence type="ECO:0000256" key="3">
    <source>
        <dbReference type="ARBA" id="ARBA00004496"/>
    </source>
</evidence>
<dbReference type="GO" id="GO:0005737">
    <property type="term" value="C:cytoplasm"/>
    <property type="evidence" value="ECO:0007669"/>
    <property type="project" value="UniProtKB-SubCell"/>
</dbReference>
<accession>A0A4Y9ZCA1</accession>
<feature type="compositionally biased region" description="Low complexity" evidence="8">
    <location>
        <begin position="194"/>
        <end position="204"/>
    </location>
</feature>
<feature type="region of interest" description="Disordered" evidence="8">
    <location>
        <begin position="677"/>
        <end position="952"/>
    </location>
</feature>
<comment type="function">
    <text evidence="1">May be involved in a process influencing telomere capping.</text>
</comment>
<evidence type="ECO:0000256" key="6">
    <source>
        <dbReference type="ARBA" id="ARBA00022490"/>
    </source>
</evidence>
<keyword evidence="11" id="KW-1185">Reference proteome</keyword>
<feature type="compositionally biased region" description="Low complexity" evidence="8">
    <location>
        <begin position="126"/>
        <end position="142"/>
    </location>
</feature>
<feature type="compositionally biased region" description="Polar residues" evidence="8">
    <location>
        <begin position="908"/>
        <end position="920"/>
    </location>
</feature>
<dbReference type="PANTHER" id="PTHR41391">
    <property type="entry name" value="RESTRICTION OF TELOMERE CAPPING PROTEIN 4"/>
    <property type="match status" value="1"/>
</dbReference>
<protein>
    <recommendedName>
        <fullName evidence="5">Restriction of telomere capping protein 4</fullName>
    </recommendedName>
</protein>
<dbReference type="GO" id="GO:0005634">
    <property type="term" value="C:nucleus"/>
    <property type="evidence" value="ECO:0007669"/>
    <property type="project" value="UniProtKB-SubCell"/>
</dbReference>
<keyword evidence="6" id="KW-0963">Cytoplasm</keyword>
<evidence type="ECO:0000256" key="4">
    <source>
        <dbReference type="ARBA" id="ARBA00009461"/>
    </source>
</evidence>
<dbReference type="InterPro" id="IPR039024">
    <property type="entry name" value="RTC4"/>
</dbReference>
<dbReference type="InterPro" id="IPR028094">
    <property type="entry name" value="RTC4_C"/>
</dbReference>
<feature type="compositionally biased region" description="Polar residues" evidence="8">
    <location>
        <begin position="1"/>
        <end position="20"/>
    </location>
</feature>
<dbReference type="SMART" id="SM01312">
    <property type="entry name" value="RTC4"/>
    <property type="match status" value="1"/>
</dbReference>
<sequence>MEQMNSSQLSRGVSMHSDTNLRLAKRPTASSSTQNNIIFHDMGTTQYQKGPKPTHNPRTYGAKKGRTARVSTGPDDIDFLSQESRDAEKPTPPEVSKYETHGNLIKNMKFKRKPKMADGEVEDANSNSQRSETPSSSTASSSKAHVGHSALENLSGNENKLHSNPVSSRVASRPLKKKEAPIKPVVPPRRARQPQEFPLSLSPPGRLPSPDPKGKGKAKADRTPSPKPLRKGKARTNVRRIDSEDPSPPTKRNTSRAPRSSQDDRDSSSDSDIEVVEEAEEDMQLRKNRVASRRKLEAETEEDDTPRNHSVRRSKKAKPAAPFPEIEPLSGAADSDDEEPDKRPKPPTRKAQPFPLADSPLARPSTPPHNGKGKQKAEENYPMPSPLAKKASKTSFPTMSPLSSPVHGNPKMGSPVKMSRSMGSLYEDREDILLSNDDSLLIDSTVDPSTLCPYCDEPLPPSPTPHLQSLLAAAKRKSYPEPRPGNPRGLKAPLPTFITICQRHQFEALEMPKAKKRGWPTSIDFSKLRSRGREESMFWNHVVKEVQAMGSRAVVGVKGQFDSFSKTQPGYYGELGSMVIHQTIYNLFPPSSFDADSISPLTPTEFIQRVLVPEAALALIMEDMGFDRDHAAITMRESAAYGVAMFPDSGDGDGLGHGAGVGEDIVRERARARRKELEVEERVEEKMLKEAQQQVAKPRPRMIRKRHMDEGSATETDSTADGKGKIKRKKLSSESDEAAGGSTPRRGAVNPAVTVEPKTKTSTALGKGKPPMSVNSRATRRSASVQMHTDEDSDTLVPTTGKEKAKASVVSDDDEVQIVAPPAEAKSDRPRPRPVNRSTISLIDDDDNTEATPRPRRTRPSSRDKSDNESTTSKAAFCPLQAARNRQGSTTIPDQPDTRKRSQWRKNLGNSYTMGPGSSSDEIEARSSPPSRMTKRKGKDSWLLSDSLSSSP</sequence>
<name>A0A4Y9ZCA1_9AGAM</name>
<comment type="caution">
    <text evidence="10">The sequence shown here is derived from an EMBL/GenBank/DDBJ whole genome shotgun (WGS) entry which is preliminary data.</text>
</comment>
<keyword evidence="7" id="KW-0539">Nucleus</keyword>
<gene>
    <name evidence="10" type="ORF">EVG20_g543</name>
</gene>
<feature type="region of interest" description="Disordered" evidence="8">
    <location>
        <begin position="1"/>
        <end position="420"/>
    </location>
</feature>
<dbReference type="Proteomes" id="UP000298327">
    <property type="component" value="Unassembled WGS sequence"/>
</dbReference>
<feature type="compositionally biased region" description="Acidic residues" evidence="8">
    <location>
        <begin position="269"/>
        <end position="282"/>
    </location>
</feature>
<dbReference type="PANTHER" id="PTHR41391:SF1">
    <property type="entry name" value="RESTRICTION OF TELOMERE CAPPING PROTEIN 4"/>
    <property type="match status" value="1"/>
</dbReference>
<feature type="compositionally biased region" description="Polar residues" evidence="8">
    <location>
        <begin position="28"/>
        <end position="48"/>
    </location>
</feature>
<feature type="compositionally biased region" description="Basic and acidic residues" evidence="8">
    <location>
        <begin position="212"/>
        <end position="224"/>
    </location>
</feature>
<evidence type="ECO:0000256" key="2">
    <source>
        <dbReference type="ARBA" id="ARBA00004123"/>
    </source>
</evidence>
<dbReference type="AlphaFoldDB" id="A0A4Y9ZCA1"/>
<evidence type="ECO:0000313" key="11">
    <source>
        <dbReference type="Proteomes" id="UP000298327"/>
    </source>
</evidence>
<feature type="compositionally biased region" description="Basic and acidic residues" evidence="8">
    <location>
        <begin position="83"/>
        <end position="100"/>
    </location>
</feature>
<dbReference type="STRING" id="205917.A0A4Y9ZCA1"/>
<feature type="compositionally biased region" description="Polar residues" evidence="8">
    <location>
        <begin position="393"/>
        <end position="403"/>
    </location>
</feature>
<comment type="subcellular location">
    <subcellularLocation>
        <location evidence="3">Cytoplasm</location>
    </subcellularLocation>
    <subcellularLocation>
        <location evidence="2">Nucleus</location>
    </subcellularLocation>
</comment>
<evidence type="ECO:0000256" key="8">
    <source>
        <dbReference type="SAM" id="MobiDB-lite"/>
    </source>
</evidence>
<feature type="compositionally biased region" description="Polar residues" evidence="8">
    <location>
        <begin position="250"/>
        <end position="259"/>
    </location>
</feature>
<proteinExistence type="inferred from homology"/>
<feature type="compositionally biased region" description="Basic residues" evidence="8">
    <location>
        <begin position="309"/>
        <end position="318"/>
    </location>
</feature>
<evidence type="ECO:0000313" key="10">
    <source>
        <dbReference type="EMBL" id="TFY72456.1"/>
    </source>
</evidence>
<dbReference type="EMBL" id="SEOQ01000014">
    <property type="protein sequence ID" value="TFY72456.1"/>
    <property type="molecule type" value="Genomic_DNA"/>
</dbReference>
<feature type="compositionally biased region" description="Polar residues" evidence="8">
    <location>
        <begin position="884"/>
        <end position="893"/>
    </location>
</feature>
<evidence type="ECO:0000256" key="7">
    <source>
        <dbReference type="ARBA" id="ARBA00023242"/>
    </source>
</evidence>
<evidence type="ECO:0000256" key="1">
    <source>
        <dbReference type="ARBA" id="ARBA00002738"/>
    </source>
</evidence>
<feature type="domain" description="Restriction of telomere capping protein 4 C-terminal" evidence="9">
    <location>
        <begin position="531"/>
        <end position="648"/>
    </location>
</feature>
<reference evidence="10 11" key="1">
    <citation type="submission" date="2019-02" db="EMBL/GenBank/DDBJ databases">
        <title>Genome sequencing of the rare red list fungi Dentipellis fragilis.</title>
        <authorList>
            <person name="Buettner E."/>
            <person name="Kellner H."/>
        </authorList>
    </citation>
    <scope>NUCLEOTIDE SEQUENCE [LARGE SCALE GENOMIC DNA]</scope>
    <source>
        <strain evidence="10 11">DSM 105465</strain>
    </source>
</reference>
<organism evidence="10 11">
    <name type="scientific">Dentipellis fragilis</name>
    <dbReference type="NCBI Taxonomy" id="205917"/>
    <lineage>
        <taxon>Eukaryota</taxon>
        <taxon>Fungi</taxon>
        <taxon>Dikarya</taxon>
        <taxon>Basidiomycota</taxon>
        <taxon>Agaricomycotina</taxon>
        <taxon>Agaricomycetes</taxon>
        <taxon>Russulales</taxon>
        <taxon>Hericiaceae</taxon>
        <taxon>Dentipellis</taxon>
    </lineage>
</organism>
<comment type="similarity">
    <text evidence="4">Belongs to the RTC4 family.</text>
</comment>
<evidence type="ECO:0000259" key="9">
    <source>
        <dbReference type="SMART" id="SM01312"/>
    </source>
</evidence>
<feature type="compositionally biased region" description="Polar residues" evidence="8">
    <location>
        <begin position="773"/>
        <end position="787"/>
    </location>
</feature>
<feature type="compositionally biased region" description="Basic residues" evidence="8">
    <location>
        <begin position="228"/>
        <end position="238"/>
    </location>
</feature>
<evidence type="ECO:0000256" key="5">
    <source>
        <dbReference type="ARBA" id="ARBA00015162"/>
    </source>
</evidence>